<name>A0ACC0LFY3_RHOML</name>
<reference evidence="1" key="1">
    <citation type="submission" date="2022-02" db="EMBL/GenBank/DDBJ databases">
        <title>Plant Genome Project.</title>
        <authorList>
            <person name="Zhang R.-G."/>
        </authorList>
    </citation>
    <scope>NUCLEOTIDE SEQUENCE</scope>
    <source>
        <strain evidence="1">AT1</strain>
    </source>
</reference>
<gene>
    <name evidence="1" type="ORF">RHMOL_Rhmol12G0091000</name>
</gene>
<accession>A0ACC0LFY3</accession>
<protein>
    <submittedName>
        <fullName evidence="1">Uncharacterized protein</fullName>
    </submittedName>
</protein>
<proteinExistence type="predicted"/>
<sequence>MENVEGEGSRAPTAAGLEGQAIHEEQVNQPDPNAGMLAAIMRLIEQNARLIELQAGQARRPNTLLAKQFKGLGAKDFAGSIDPTEVENWLKDAVHILDRIGVTEDDRVDFLTFMFKGDALHWWEATKRLLTMPLP</sequence>
<evidence type="ECO:0000313" key="1">
    <source>
        <dbReference type="EMBL" id="KAI8527635.1"/>
    </source>
</evidence>
<comment type="caution">
    <text evidence="1">The sequence shown here is derived from an EMBL/GenBank/DDBJ whole genome shotgun (WGS) entry which is preliminary data.</text>
</comment>
<organism evidence="1 2">
    <name type="scientific">Rhododendron molle</name>
    <name type="common">Chinese azalea</name>
    <name type="synonym">Azalea mollis</name>
    <dbReference type="NCBI Taxonomy" id="49168"/>
    <lineage>
        <taxon>Eukaryota</taxon>
        <taxon>Viridiplantae</taxon>
        <taxon>Streptophyta</taxon>
        <taxon>Embryophyta</taxon>
        <taxon>Tracheophyta</taxon>
        <taxon>Spermatophyta</taxon>
        <taxon>Magnoliopsida</taxon>
        <taxon>eudicotyledons</taxon>
        <taxon>Gunneridae</taxon>
        <taxon>Pentapetalae</taxon>
        <taxon>asterids</taxon>
        <taxon>Ericales</taxon>
        <taxon>Ericaceae</taxon>
        <taxon>Ericoideae</taxon>
        <taxon>Rhodoreae</taxon>
        <taxon>Rhododendron</taxon>
    </lineage>
</organism>
<dbReference type="EMBL" id="CM046399">
    <property type="protein sequence ID" value="KAI8527635.1"/>
    <property type="molecule type" value="Genomic_DNA"/>
</dbReference>
<keyword evidence="2" id="KW-1185">Reference proteome</keyword>
<evidence type="ECO:0000313" key="2">
    <source>
        <dbReference type="Proteomes" id="UP001062846"/>
    </source>
</evidence>
<dbReference type="Proteomes" id="UP001062846">
    <property type="component" value="Chromosome 12"/>
</dbReference>